<dbReference type="AlphaFoldDB" id="A0AAW9S2G6"/>
<protein>
    <recommendedName>
        <fullName evidence="7">Endolytic murein transglycosylase</fullName>
        <ecNumber evidence="7">4.2.2.29</ecNumber>
    </recommendedName>
    <alternativeName>
        <fullName evidence="7">Peptidoglycan lytic transglycosylase</fullName>
    </alternativeName>
    <alternativeName>
        <fullName evidence="7">Peptidoglycan polymerization terminase</fullName>
    </alternativeName>
</protein>
<comment type="subcellular location">
    <subcellularLocation>
        <location evidence="7">Cell membrane</location>
        <topology evidence="7">Single-pass membrane protein</topology>
    </subcellularLocation>
</comment>
<proteinExistence type="inferred from homology"/>
<evidence type="ECO:0000256" key="2">
    <source>
        <dbReference type="ARBA" id="ARBA00022692"/>
    </source>
</evidence>
<keyword evidence="3 7" id="KW-1133">Transmembrane helix</keyword>
<evidence type="ECO:0000256" key="7">
    <source>
        <dbReference type="HAMAP-Rule" id="MF_02065"/>
    </source>
</evidence>
<keyword evidence="5 7" id="KW-0456">Lyase</keyword>
<name>A0AAW9S2G6_9BACT</name>
<organism evidence="8 9">
    <name type="scientific">Rapidithrix thailandica</name>
    <dbReference type="NCBI Taxonomy" id="413964"/>
    <lineage>
        <taxon>Bacteria</taxon>
        <taxon>Pseudomonadati</taxon>
        <taxon>Bacteroidota</taxon>
        <taxon>Cytophagia</taxon>
        <taxon>Cytophagales</taxon>
        <taxon>Flammeovirgaceae</taxon>
        <taxon>Rapidithrix</taxon>
    </lineage>
</organism>
<dbReference type="Gene3D" id="3.30.160.60">
    <property type="entry name" value="Classic Zinc Finger"/>
    <property type="match status" value="1"/>
</dbReference>
<dbReference type="Pfam" id="PF02618">
    <property type="entry name" value="YceG"/>
    <property type="match status" value="1"/>
</dbReference>
<dbReference type="HAMAP" id="MF_02065">
    <property type="entry name" value="MltG"/>
    <property type="match status" value="1"/>
</dbReference>
<dbReference type="RefSeq" id="WP_346819367.1">
    <property type="nucleotide sequence ID" value="NZ_JBDKWZ010000001.1"/>
</dbReference>
<dbReference type="CDD" id="cd08010">
    <property type="entry name" value="MltG_like"/>
    <property type="match status" value="1"/>
</dbReference>
<evidence type="ECO:0000256" key="1">
    <source>
        <dbReference type="ARBA" id="ARBA00022475"/>
    </source>
</evidence>
<comment type="catalytic activity">
    <reaction evidence="7">
        <text>a peptidoglycan chain = a peptidoglycan chain with N-acetyl-1,6-anhydromuramyl-[peptide] at the reducing end + a peptidoglycan chain with N-acetylglucosamine at the non-reducing end.</text>
        <dbReference type="EC" id="4.2.2.29"/>
    </reaction>
</comment>
<evidence type="ECO:0000313" key="8">
    <source>
        <dbReference type="EMBL" id="MEN7546583.1"/>
    </source>
</evidence>
<feature type="transmembrane region" description="Helical" evidence="7">
    <location>
        <begin position="7"/>
        <end position="26"/>
    </location>
</feature>
<dbReference type="GO" id="GO:0005886">
    <property type="term" value="C:plasma membrane"/>
    <property type="evidence" value="ECO:0007669"/>
    <property type="project" value="UniProtKB-SubCell"/>
</dbReference>
<keyword evidence="4 7" id="KW-0472">Membrane</keyword>
<comment type="function">
    <text evidence="7">Functions as a peptidoglycan terminase that cleaves nascent peptidoglycan strands endolytically to terminate their elongation.</text>
</comment>
<gene>
    <name evidence="7 8" type="primary">mltG</name>
    <name evidence="8" type="ORF">AAG747_01610</name>
</gene>
<evidence type="ECO:0000313" key="9">
    <source>
        <dbReference type="Proteomes" id="UP001403385"/>
    </source>
</evidence>
<comment type="caution">
    <text evidence="8">The sequence shown here is derived from an EMBL/GenBank/DDBJ whole genome shotgun (WGS) entry which is preliminary data.</text>
</comment>
<dbReference type="GO" id="GO:0009252">
    <property type="term" value="P:peptidoglycan biosynthetic process"/>
    <property type="evidence" value="ECO:0007669"/>
    <property type="project" value="UniProtKB-UniRule"/>
</dbReference>
<evidence type="ECO:0000256" key="4">
    <source>
        <dbReference type="ARBA" id="ARBA00023136"/>
    </source>
</evidence>
<evidence type="ECO:0000256" key="3">
    <source>
        <dbReference type="ARBA" id="ARBA00022989"/>
    </source>
</evidence>
<dbReference type="EC" id="4.2.2.29" evidence="7"/>
<dbReference type="InterPro" id="IPR003770">
    <property type="entry name" value="MLTG-like"/>
</dbReference>
<accession>A0AAW9S2G6</accession>
<dbReference type="Gene3D" id="3.30.1490.480">
    <property type="entry name" value="Endolytic murein transglycosylase"/>
    <property type="match status" value="1"/>
</dbReference>
<dbReference type="Proteomes" id="UP001403385">
    <property type="component" value="Unassembled WGS sequence"/>
</dbReference>
<reference evidence="8 9" key="1">
    <citation type="submission" date="2024-04" db="EMBL/GenBank/DDBJ databases">
        <title>Novel genus in family Flammeovirgaceae.</title>
        <authorList>
            <person name="Nguyen T.H."/>
            <person name="Vuong T.Q."/>
            <person name="Le H."/>
            <person name="Kim S.-G."/>
        </authorList>
    </citation>
    <scope>NUCLEOTIDE SEQUENCE [LARGE SCALE GENOMIC DNA]</scope>
    <source>
        <strain evidence="8 9">JCM 23209</strain>
    </source>
</reference>
<keyword evidence="2 7" id="KW-0812">Transmembrane</keyword>
<keyword evidence="1 7" id="KW-1003">Cell membrane</keyword>
<dbReference type="PANTHER" id="PTHR30518">
    <property type="entry name" value="ENDOLYTIC MUREIN TRANSGLYCOSYLASE"/>
    <property type="match status" value="1"/>
</dbReference>
<dbReference type="GO" id="GO:0071555">
    <property type="term" value="P:cell wall organization"/>
    <property type="evidence" value="ECO:0007669"/>
    <property type="project" value="UniProtKB-KW"/>
</dbReference>
<dbReference type="EMBL" id="JBDKWZ010000001">
    <property type="protein sequence ID" value="MEN7546583.1"/>
    <property type="molecule type" value="Genomic_DNA"/>
</dbReference>
<keyword evidence="9" id="KW-1185">Reference proteome</keyword>
<sequence>MKARNIYLVVFSGVSVLGIMLIVYSYQVFKNPNLIVRQEQGELLIPEKATIQQVLDSLTAHQYVEDVVSFMFVSKLLGYHDNIKPGRYILSKNLTNIDAVRRLRSGAQTPVNVTFTNARLKEELPEKLCRNITANPDEFYALLTNPKKVKELGFDSLTIAAMFLPNTYEMYWTTNAEELMARMKREYDRFWNEARRKKAEALGLTPIQVSILASIVQAETIKSDEKSTVAGLYINRLNRGMLLEADPTVVFANKDFTITRVLNKHLKVDSPYNTYKYSGLPPGPINIPEISSIEAVLNYKKHNYIFMCAKEDFSGYHNFAATNREHVNNANRYRRALSRRGIKN</sequence>
<keyword evidence="6 7" id="KW-0961">Cell wall biogenesis/degradation</keyword>
<dbReference type="PANTHER" id="PTHR30518:SF2">
    <property type="entry name" value="ENDOLYTIC MUREIN TRANSGLYCOSYLASE"/>
    <property type="match status" value="1"/>
</dbReference>
<evidence type="ECO:0000256" key="6">
    <source>
        <dbReference type="ARBA" id="ARBA00023316"/>
    </source>
</evidence>
<dbReference type="GO" id="GO:0008932">
    <property type="term" value="F:lytic endotransglycosylase activity"/>
    <property type="evidence" value="ECO:0007669"/>
    <property type="project" value="UniProtKB-UniRule"/>
</dbReference>
<feature type="site" description="Important for catalytic activity" evidence="7">
    <location>
        <position position="219"/>
    </location>
</feature>
<dbReference type="NCBIfam" id="TIGR00247">
    <property type="entry name" value="endolytic transglycosylase MltG"/>
    <property type="match status" value="1"/>
</dbReference>
<evidence type="ECO:0000256" key="5">
    <source>
        <dbReference type="ARBA" id="ARBA00023239"/>
    </source>
</evidence>
<comment type="similarity">
    <text evidence="7">Belongs to the transglycosylase MltG family.</text>
</comment>